<dbReference type="InterPro" id="IPR036890">
    <property type="entry name" value="HATPase_C_sf"/>
</dbReference>
<keyword evidence="3" id="KW-0808">Transferase</keyword>
<evidence type="ECO:0000256" key="1">
    <source>
        <dbReference type="SAM" id="Phobius"/>
    </source>
</evidence>
<keyword evidence="1" id="KW-1133">Transmembrane helix</keyword>
<accession>A0A1I7DAY5</accession>
<dbReference type="GO" id="GO:0000155">
    <property type="term" value="F:phosphorelay sensor kinase activity"/>
    <property type="evidence" value="ECO:0007669"/>
    <property type="project" value="InterPro"/>
</dbReference>
<dbReference type="STRING" id="305507.SAMN04489724_3842"/>
<organism evidence="3 4">
    <name type="scientific">Algoriphagus locisalis</name>
    <dbReference type="NCBI Taxonomy" id="305507"/>
    <lineage>
        <taxon>Bacteria</taxon>
        <taxon>Pseudomonadati</taxon>
        <taxon>Bacteroidota</taxon>
        <taxon>Cytophagia</taxon>
        <taxon>Cytophagales</taxon>
        <taxon>Cyclobacteriaceae</taxon>
        <taxon>Algoriphagus</taxon>
    </lineage>
</organism>
<feature type="transmembrane region" description="Helical" evidence="1">
    <location>
        <begin position="98"/>
        <end position="116"/>
    </location>
</feature>
<feature type="transmembrane region" description="Helical" evidence="1">
    <location>
        <begin position="58"/>
        <end position="77"/>
    </location>
</feature>
<dbReference type="PANTHER" id="PTHR34220">
    <property type="entry name" value="SENSOR HISTIDINE KINASE YPDA"/>
    <property type="match status" value="1"/>
</dbReference>
<dbReference type="EMBL" id="FPBF01000006">
    <property type="protein sequence ID" value="SFU08785.1"/>
    <property type="molecule type" value="Genomic_DNA"/>
</dbReference>
<evidence type="ECO:0000259" key="2">
    <source>
        <dbReference type="Pfam" id="PF06580"/>
    </source>
</evidence>
<evidence type="ECO:0000313" key="4">
    <source>
        <dbReference type="Proteomes" id="UP000199673"/>
    </source>
</evidence>
<dbReference type="OrthoDB" id="927174at2"/>
<feature type="transmembrane region" description="Helical" evidence="1">
    <location>
        <begin position="20"/>
        <end position="38"/>
    </location>
</feature>
<dbReference type="AlphaFoldDB" id="A0A1I7DAY5"/>
<feature type="domain" description="Signal transduction histidine kinase internal region" evidence="2">
    <location>
        <begin position="175"/>
        <end position="253"/>
    </location>
</feature>
<evidence type="ECO:0000313" key="3">
    <source>
        <dbReference type="EMBL" id="SFU08785.1"/>
    </source>
</evidence>
<sequence>MSKAKPIGPCGKKGGIWSTIPSFLIINLGIVTVLMLYFCPKCFLSWQGIKSMIPDFLFSLSITIAMSYGGNAVENFYDQRISWIHHPAKRLLLTSVTYMSYAFLVSYSLVFLYSWLQGNFTLDNIPFTTLFEYALMPMWIALGFMALFTTRSWLLEWRKSAIEAEILRNEKLASQYQSLKDQLNPHFLFNSLNVLSSLVFENADKSAEFIQKLSRIYRYVLEAQKEELISLKMEVSFAENYLELQKIRFEDSLVYSLEIGNQNGEIPPLSLQLLLENAIKHNIVSQSEPLFIHIYRKENDLWVSNTYQPKSSQSEPSTGVGLNNIKMRYQLLSDKNIEVIQTEDEFLVKLPILEFST</sequence>
<keyword evidence="1" id="KW-0472">Membrane</keyword>
<dbReference type="Pfam" id="PF06580">
    <property type="entry name" value="His_kinase"/>
    <property type="match status" value="1"/>
</dbReference>
<name>A0A1I7DAY5_9BACT</name>
<gene>
    <name evidence="3" type="ORF">SAMN04489724_3842</name>
</gene>
<keyword evidence="1" id="KW-0812">Transmembrane</keyword>
<feature type="transmembrane region" description="Helical" evidence="1">
    <location>
        <begin position="136"/>
        <end position="154"/>
    </location>
</feature>
<dbReference type="InterPro" id="IPR050640">
    <property type="entry name" value="Bact_2-comp_sensor_kinase"/>
</dbReference>
<reference evidence="4" key="1">
    <citation type="submission" date="2016-10" db="EMBL/GenBank/DDBJ databases">
        <authorList>
            <person name="Varghese N."/>
            <person name="Submissions S."/>
        </authorList>
    </citation>
    <scope>NUCLEOTIDE SEQUENCE [LARGE SCALE GENOMIC DNA]</scope>
    <source>
        <strain evidence="4">DSM 23445</strain>
    </source>
</reference>
<keyword evidence="4" id="KW-1185">Reference proteome</keyword>
<dbReference type="Gene3D" id="3.30.565.10">
    <property type="entry name" value="Histidine kinase-like ATPase, C-terminal domain"/>
    <property type="match status" value="1"/>
</dbReference>
<protein>
    <submittedName>
        <fullName evidence="3">Histidine kinase</fullName>
    </submittedName>
</protein>
<dbReference type="InterPro" id="IPR010559">
    <property type="entry name" value="Sig_transdc_His_kin_internal"/>
</dbReference>
<dbReference type="GO" id="GO:0016020">
    <property type="term" value="C:membrane"/>
    <property type="evidence" value="ECO:0007669"/>
    <property type="project" value="InterPro"/>
</dbReference>
<dbReference type="RefSeq" id="WP_091696421.1">
    <property type="nucleotide sequence ID" value="NZ_FPBF01000006.1"/>
</dbReference>
<dbReference type="Proteomes" id="UP000199673">
    <property type="component" value="Unassembled WGS sequence"/>
</dbReference>
<proteinExistence type="predicted"/>
<keyword evidence="3" id="KW-0418">Kinase</keyword>
<dbReference type="PANTHER" id="PTHR34220:SF7">
    <property type="entry name" value="SENSOR HISTIDINE KINASE YPDA"/>
    <property type="match status" value="1"/>
</dbReference>